<dbReference type="Proteomes" id="UP000616608">
    <property type="component" value="Unassembled WGS sequence"/>
</dbReference>
<dbReference type="GO" id="GO:0015833">
    <property type="term" value="P:peptide transport"/>
    <property type="evidence" value="ECO:0007669"/>
    <property type="project" value="TreeGrafter"/>
</dbReference>
<dbReference type="GO" id="GO:1904680">
    <property type="term" value="F:peptide transmembrane transporter activity"/>
    <property type="evidence" value="ECO:0007669"/>
    <property type="project" value="TreeGrafter"/>
</dbReference>
<dbReference type="Pfam" id="PF00496">
    <property type="entry name" value="SBP_bac_5"/>
    <property type="match status" value="1"/>
</dbReference>
<evidence type="ECO:0000259" key="2">
    <source>
        <dbReference type="Pfam" id="PF00496"/>
    </source>
</evidence>
<name>A0A917FWX2_9BACI</name>
<evidence type="ECO:0000313" key="3">
    <source>
        <dbReference type="EMBL" id="GGG09818.1"/>
    </source>
</evidence>
<dbReference type="RefSeq" id="WP_188612980.1">
    <property type="nucleotide sequence ID" value="NZ_BMJT01000001.1"/>
</dbReference>
<dbReference type="AlphaFoldDB" id="A0A917FWX2"/>
<dbReference type="InterPro" id="IPR039424">
    <property type="entry name" value="SBP_5"/>
</dbReference>
<dbReference type="Gene3D" id="3.10.105.10">
    <property type="entry name" value="Dipeptide-binding Protein, Domain 3"/>
    <property type="match status" value="1"/>
</dbReference>
<dbReference type="EMBL" id="BMJT01000001">
    <property type="protein sequence ID" value="GGG09818.1"/>
    <property type="molecule type" value="Genomic_DNA"/>
</dbReference>
<proteinExistence type="predicted"/>
<dbReference type="GO" id="GO:0043190">
    <property type="term" value="C:ATP-binding cassette (ABC) transporter complex"/>
    <property type="evidence" value="ECO:0007669"/>
    <property type="project" value="InterPro"/>
</dbReference>
<dbReference type="Gene3D" id="3.90.76.10">
    <property type="entry name" value="Dipeptide-binding Protein, Domain 1"/>
    <property type="match status" value="1"/>
</dbReference>
<organism evidence="3 4">
    <name type="scientific">Lysinibacillus alkalisoli</name>
    <dbReference type="NCBI Taxonomy" id="1911548"/>
    <lineage>
        <taxon>Bacteria</taxon>
        <taxon>Bacillati</taxon>
        <taxon>Bacillota</taxon>
        <taxon>Bacilli</taxon>
        <taxon>Bacillales</taxon>
        <taxon>Bacillaceae</taxon>
        <taxon>Lysinibacillus</taxon>
    </lineage>
</organism>
<protein>
    <submittedName>
        <fullName evidence="3">Peptide ABC transporter substrate-binding protein</fullName>
    </submittedName>
</protein>
<feature type="signal peptide" evidence="1">
    <location>
        <begin position="1"/>
        <end position="19"/>
    </location>
</feature>
<dbReference type="CDD" id="cd00995">
    <property type="entry name" value="PBP2_NikA_DppA_OppA_like"/>
    <property type="match status" value="1"/>
</dbReference>
<dbReference type="GO" id="GO:0042597">
    <property type="term" value="C:periplasmic space"/>
    <property type="evidence" value="ECO:0007669"/>
    <property type="project" value="UniProtKB-ARBA"/>
</dbReference>
<dbReference type="PIRSF" id="PIRSF002741">
    <property type="entry name" value="MppA"/>
    <property type="match status" value="1"/>
</dbReference>
<sequence length="523" mass="58593">MKGKKLLFIIMACLTLVLAACGGKGEGDANKKEGSSKEPDVSRGNELVIAVSSDPQNWDPIDTFLLDWSTVATSIFEGLVNRTTDLEVGPGLAESWEYTDDKTLVFQLRQNVTFQNGEPFNAEAVKFTFDRLLGEEGQAGPQYANYESIDKVEITGDNEVTFYLKEVDPVLLTKLAGYGASIVPPKYIAEKGDEHFNNNPVGTGPYKMTEYKRDQQAVLERYEAYWNAGAYKVDKVTFKVIPEASTRLAELQSGSVDIMKRVEVAQVDTIKAQDYLELLEVGTPTAYAIRFDTAKAPVDDKRVRQAINYAIDKESIIETILGGYGKQISSFQSEYSFGYNKDLDPYPYDPEKAKALLAEAKVPADTTLEFYLPGNDGNFKEIAQVVSHYLEEVGLKVEIKTADSTTMNSDLIPKGEVGHMYRNGWGGWTLDFDNTAYLMYHEGEFWNPSYKNEKVEKLLSEQRQSTDNAKREAIFKELTEVLYEDAPEVNLYSVVDLYAINKRVEGFVPPHDDRMNFAGVSVK</sequence>
<dbReference type="PROSITE" id="PS51257">
    <property type="entry name" value="PROKAR_LIPOPROTEIN"/>
    <property type="match status" value="1"/>
</dbReference>
<gene>
    <name evidence="3" type="ORF">GCM10007425_00190</name>
</gene>
<evidence type="ECO:0000313" key="4">
    <source>
        <dbReference type="Proteomes" id="UP000616608"/>
    </source>
</evidence>
<dbReference type="Gene3D" id="3.40.190.10">
    <property type="entry name" value="Periplasmic binding protein-like II"/>
    <property type="match status" value="1"/>
</dbReference>
<feature type="domain" description="Solute-binding protein family 5" evidence="2">
    <location>
        <begin position="87"/>
        <end position="444"/>
    </location>
</feature>
<comment type="caution">
    <text evidence="3">The sequence shown here is derived from an EMBL/GenBank/DDBJ whole genome shotgun (WGS) entry which is preliminary data.</text>
</comment>
<dbReference type="InterPro" id="IPR000914">
    <property type="entry name" value="SBP_5_dom"/>
</dbReference>
<keyword evidence="1" id="KW-0732">Signal</keyword>
<evidence type="ECO:0000256" key="1">
    <source>
        <dbReference type="SAM" id="SignalP"/>
    </source>
</evidence>
<dbReference type="SUPFAM" id="SSF53850">
    <property type="entry name" value="Periplasmic binding protein-like II"/>
    <property type="match status" value="1"/>
</dbReference>
<dbReference type="InterPro" id="IPR030678">
    <property type="entry name" value="Peptide/Ni-bd"/>
</dbReference>
<reference evidence="3" key="2">
    <citation type="submission" date="2020-09" db="EMBL/GenBank/DDBJ databases">
        <authorList>
            <person name="Sun Q."/>
            <person name="Zhou Y."/>
        </authorList>
    </citation>
    <scope>NUCLEOTIDE SEQUENCE</scope>
    <source>
        <strain evidence="3">CGMCC 1.15760</strain>
    </source>
</reference>
<reference evidence="3" key="1">
    <citation type="journal article" date="2014" name="Int. J. Syst. Evol. Microbiol.">
        <title>Complete genome sequence of Corynebacterium casei LMG S-19264T (=DSM 44701T), isolated from a smear-ripened cheese.</title>
        <authorList>
            <consortium name="US DOE Joint Genome Institute (JGI-PGF)"/>
            <person name="Walter F."/>
            <person name="Albersmeier A."/>
            <person name="Kalinowski J."/>
            <person name="Ruckert C."/>
        </authorList>
    </citation>
    <scope>NUCLEOTIDE SEQUENCE</scope>
    <source>
        <strain evidence="3">CGMCC 1.15760</strain>
    </source>
</reference>
<accession>A0A917FWX2</accession>
<feature type="chain" id="PRO_5038628489" evidence="1">
    <location>
        <begin position="20"/>
        <end position="523"/>
    </location>
</feature>
<keyword evidence="4" id="KW-1185">Reference proteome</keyword>
<dbReference type="PANTHER" id="PTHR30290">
    <property type="entry name" value="PERIPLASMIC BINDING COMPONENT OF ABC TRANSPORTER"/>
    <property type="match status" value="1"/>
</dbReference>